<evidence type="ECO:0000256" key="7">
    <source>
        <dbReference type="ARBA" id="ARBA00031367"/>
    </source>
</evidence>
<name>A0A0A3INY8_9BACI</name>
<dbReference type="OrthoDB" id="9803111at2"/>
<keyword evidence="5" id="KW-0448">Lipopolysaccharide biosynthesis</keyword>
<dbReference type="InterPro" id="IPR036291">
    <property type="entry name" value="NAD(P)-bd_dom_sf"/>
</dbReference>
<evidence type="ECO:0000256" key="3">
    <source>
        <dbReference type="ARBA" id="ARBA00013189"/>
    </source>
</evidence>
<dbReference type="Pfam" id="PF08485">
    <property type="entry name" value="Polysacc_syn_2C"/>
    <property type="match status" value="1"/>
</dbReference>
<gene>
    <name evidence="11" type="ORF">CD32_06330</name>
</gene>
<evidence type="ECO:0000256" key="8">
    <source>
        <dbReference type="ARBA" id="ARBA00033067"/>
    </source>
</evidence>
<dbReference type="SUPFAM" id="SSF51735">
    <property type="entry name" value="NAD(P)-binding Rossmann-fold domains"/>
    <property type="match status" value="1"/>
</dbReference>
<evidence type="ECO:0000256" key="5">
    <source>
        <dbReference type="ARBA" id="ARBA00022985"/>
    </source>
</evidence>
<evidence type="ECO:0000313" key="12">
    <source>
        <dbReference type="Proteomes" id="UP000030437"/>
    </source>
</evidence>
<dbReference type="AlphaFoldDB" id="A0A0A3INY8"/>
<evidence type="ECO:0000256" key="2">
    <source>
        <dbReference type="ARBA" id="ARBA00007430"/>
    </source>
</evidence>
<evidence type="ECO:0000256" key="6">
    <source>
        <dbReference type="ARBA" id="ARBA00023235"/>
    </source>
</evidence>
<comment type="caution">
    <text evidence="11">The sequence shown here is derived from an EMBL/GenBank/DDBJ whole genome shotgun (WGS) entry which is preliminary data.</text>
</comment>
<dbReference type="eggNOG" id="COG1086">
    <property type="taxonomic scope" value="Bacteria"/>
</dbReference>
<dbReference type="EMBL" id="JPVP01000051">
    <property type="protein sequence ID" value="KGR86504.1"/>
    <property type="molecule type" value="Genomic_DNA"/>
</dbReference>
<dbReference type="RefSeq" id="WP_036152462.1">
    <property type="nucleotide sequence ID" value="NZ_AVCX01000014.1"/>
</dbReference>
<evidence type="ECO:0000256" key="4">
    <source>
        <dbReference type="ARBA" id="ARBA00018569"/>
    </source>
</evidence>
<proteinExistence type="inferred from homology"/>
<evidence type="ECO:0000256" key="1">
    <source>
        <dbReference type="ARBA" id="ARBA00000083"/>
    </source>
</evidence>
<dbReference type="STRING" id="1220589.CD32_06330"/>
<dbReference type="GO" id="GO:0009103">
    <property type="term" value="P:lipopolysaccharide biosynthetic process"/>
    <property type="evidence" value="ECO:0007669"/>
    <property type="project" value="UniProtKB-KW"/>
</dbReference>
<dbReference type="InterPro" id="IPR051203">
    <property type="entry name" value="Polysaccharide_Synthase-Rel"/>
</dbReference>
<dbReference type="PANTHER" id="PTHR43318:SF2">
    <property type="entry name" value="UDP-N-ACETYLGLUCOSAMINE 4,6-DEHYDRATASE (INVERTING)"/>
    <property type="match status" value="1"/>
</dbReference>
<feature type="domain" description="Polysaccharide biosynthesis protein CapD-like" evidence="9">
    <location>
        <begin position="7"/>
        <end position="281"/>
    </location>
</feature>
<dbReference type="InterPro" id="IPR003869">
    <property type="entry name" value="Polysac_CapD-like"/>
</dbReference>
<evidence type="ECO:0000259" key="9">
    <source>
        <dbReference type="Pfam" id="PF02719"/>
    </source>
</evidence>
<keyword evidence="6" id="KW-0413">Isomerase</keyword>
<protein>
    <recommendedName>
        <fullName evidence="4">UDP-glucose 4-epimerase</fullName>
        <ecNumber evidence="3">5.1.3.2</ecNumber>
    </recommendedName>
    <alternativeName>
        <fullName evidence="8">Galactowaldenase</fullName>
    </alternativeName>
    <alternativeName>
        <fullName evidence="7">UDP-galactose 4-epimerase</fullName>
    </alternativeName>
</protein>
<dbReference type="GO" id="GO:0003978">
    <property type="term" value="F:UDP-glucose 4-epimerase activity"/>
    <property type="evidence" value="ECO:0007669"/>
    <property type="project" value="UniProtKB-EC"/>
</dbReference>
<dbReference type="PANTHER" id="PTHR43318">
    <property type="entry name" value="UDP-N-ACETYLGLUCOSAMINE 4,6-DEHYDRATASE"/>
    <property type="match status" value="1"/>
</dbReference>
<comment type="similarity">
    <text evidence="2">Belongs to the polysaccharide synthase family.</text>
</comment>
<dbReference type="CDD" id="cd05237">
    <property type="entry name" value="UDP_invert_4-6DH_SDR_e"/>
    <property type="match status" value="1"/>
</dbReference>
<dbReference type="EC" id="5.1.3.2" evidence="3"/>
<organism evidence="11 12">
    <name type="scientific">Lysinibacillus odysseyi 34hs-1 = NBRC 100172</name>
    <dbReference type="NCBI Taxonomy" id="1220589"/>
    <lineage>
        <taxon>Bacteria</taxon>
        <taxon>Bacillati</taxon>
        <taxon>Bacillota</taxon>
        <taxon>Bacilli</taxon>
        <taxon>Bacillales</taxon>
        <taxon>Bacillaceae</taxon>
        <taxon>Lysinibacillus</taxon>
    </lineage>
</organism>
<dbReference type="InterPro" id="IPR013692">
    <property type="entry name" value="CapD_C"/>
</dbReference>
<feature type="domain" description="UDP-glucose 4-epimerase CapD C-terminal" evidence="10">
    <location>
        <begin position="284"/>
        <end position="331"/>
    </location>
</feature>
<evidence type="ECO:0000313" key="11">
    <source>
        <dbReference type="EMBL" id="KGR86504.1"/>
    </source>
</evidence>
<reference evidence="11 12" key="1">
    <citation type="submission" date="2014-02" db="EMBL/GenBank/DDBJ databases">
        <title>Draft genome sequence of Lysinibacillus odysseyi NBRC 100172.</title>
        <authorList>
            <person name="Zhang F."/>
            <person name="Wang G."/>
            <person name="Zhang L."/>
        </authorList>
    </citation>
    <scope>NUCLEOTIDE SEQUENCE [LARGE SCALE GENOMIC DNA]</scope>
    <source>
        <strain evidence="11 12">NBRC 100172</strain>
    </source>
</reference>
<comment type="catalytic activity">
    <reaction evidence="1">
        <text>UDP-alpha-D-glucose = UDP-alpha-D-galactose</text>
        <dbReference type="Rhea" id="RHEA:22168"/>
        <dbReference type="ChEBI" id="CHEBI:58885"/>
        <dbReference type="ChEBI" id="CHEBI:66914"/>
        <dbReference type="EC" id="5.1.3.2"/>
    </reaction>
</comment>
<dbReference type="Gene3D" id="3.40.50.720">
    <property type="entry name" value="NAD(P)-binding Rossmann-like Domain"/>
    <property type="match status" value="1"/>
</dbReference>
<evidence type="ECO:0000259" key="10">
    <source>
        <dbReference type="Pfam" id="PF08485"/>
    </source>
</evidence>
<dbReference type="Pfam" id="PF02719">
    <property type="entry name" value="Polysacc_synt_2"/>
    <property type="match status" value="1"/>
</dbReference>
<keyword evidence="12" id="KW-1185">Reference proteome</keyword>
<sequence>MFKNATLLITGGTGSFGHAVMKRFLGTDIKEIRIFSRDEKKQDDMRKKYNSEKLKFYLGDVRQMDSLRNAMHGVDYIFHAAALKQVPSCEFFPLEAVKTNILGTENVLNAAIEHNVKKVICLSTDKAAYPINAMGISKAMMEKVFVAKAKTVSADRTLICGTRYGNVIASRGSVIPLFIEQIKSGKPLTITNPHMTRFLMNLEEAVELVMFAFEHGEPGDIMVQKSPACTIHNLAMAVKELFNAANEIKIIGTRHGEKRCETLLTKEEYAASKDAGRFYIIPPDQRNLNYKEYVDEGDPELTIMEEYNSDNTQLLTIEEVKQKLLQLPYIQQELWQWNRHVQVMN</sequence>
<accession>A0A0A3INY8</accession>
<dbReference type="Proteomes" id="UP000030437">
    <property type="component" value="Unassembled WGS sequence"/>
</dbReference>